<reference evidence="2 3" key="1">
    <citation type="journal article" date="2014" name="Genome Biol. Evol.">
        <title>The secreted proteins of Achlya hypogyna and Thraustotheca clavata identify the ancestral oomycete secretome and reveal gene acquisitions by horizontal gene transfer.</title>
        <authorList>
            <person name="Misner I."/>
            <person name="Blouin N."/>
            <person name="Leonard G."/>
            <person name="Richards T.A."/>
            <person name="Lane C.E."/>
        </authorList>
    </citation>
    <scope>NUCLEOTIDE SEQUENCE [LARGE SCALE GENOMIC DNA]</scope>
    <source>
        <strain evidence="2 3">ATCC 48635</strain>
    </source>
</reference>
<keyword evidence="3" id="KW-1185">Reference proteome</keyword>
<accession>A0A1V9YWM0</accession>
<feature type="compositionally biased region" description="Basic and acidic residues" evidence="1">
    <location>
        <begin position="137"/>
        <end position="146"/>
    </location>
</feature>
<feature type="region of interest" description="Disordered" evidence="1">
    <location>
        <begin position="126"/>
        <end position="146"/>
    </location>
</feature>
<gene>
    <name evidence="2" type="ORF">ACHHYP_05814</name>
</gene>
<dbReference type="OrthoDB" id="63447at2759"/>
<dbReference type="AlphaFoldDB" id="A0A1V9YWM0"/>
<evidence type="ECO:0000256" key="1">
    <source>
        <dbReference type="SAM" id="MobiDB-lite"/>
    </source>
</evidence>
<evidence type="ECO:0000313" key="3">
    <source>
        <dbReference type="Proteomes" id="UP000243579"/>
    </source>
</evidence>
<dbReference type="Proteomes" id="UP000243579">
    <property type="component" value="Unassembled WGS sequence"/>
</dbReference>
<protein>
    <submittedName>
        <fullName evidence="2">Uncharacterized protein</fullName>
    </submittedName>
</protein>
<sequence length="598" mass="66042">SKPDVTKRVIRVDQRLEKHRVLKTAIRHKILLGVKQLASKDGFDGIRDVLCAVDRDGAGTLAEAVFVGRLATLAVQAHASVVEALLEHMKSPLTAKEMTYLAANLRNRKRPTDIDYEQIGSFLSVDSEEEASTSGEDTGRSQRKKFEEPHLGSDILSLERDLRGHMLQRLRQAPTAATTPRDWVGCRHAPPSIFTGAEKFVEACELYDPLGTSCLSEEGFCWLLDDPQGHVGYAKVLEYSSFAVAALQLRAILSKFPRSTDGNINYVHFLEWPRRYGQKYATVKQQRHMKAIVLRLATDPTRDIGPIVAHFKKQLDKVDRRITGVRSGLMANKGRAAHAFVPTQCPNFVSVVTTHETWKWPAKEVAAIVPLFAAKEPAHVHYDAFLQLSLVQRPLSRMIEECTQRTPPVPCKCNELGGSQAAALEKRLRAFLLDSTRGGARGYDIALHAFEAADATRHPKTAPTGLLHERDFFTVLRTIGTGISPVEQRVLLGVLTQAGAVTPNGVLYTAFLKYAHPRGSGSRYLSDEPAVAPEVPAHLRNLCVGAYLAEFATSDERRNFSRVMDAFAAMGATPTPATNELVFALGPTLKVKLQFLTQ</sequence>
<name>A0A1V9YWM0_ACHHY</name>
<organism evidence="2 3">
    <name type="scientific">Achlya hypogyna</name>
    <name type="common">Oomycete</name>
    <name type="synonym">Protoachlya hypogyna</name>
    <dbReference type="NCBI Taxonomy" id="1202772"/>
    <lineage>
        <taxon>Eukaryota</taxon>
        <taxon>Sar</taxon>
        <taxon>Stramenopiles</taxon>
        <taxon>Oomycota</taxon>
        <taxon>Saprolegniomycetes</taxon>
        <taxon>Saprolegniales</taxon>
        <taxon>Achlyaceae</taxon>
        <taxon>Achlya</taxon>
    </lineage>
</organism>
<dbReference type="EMBL" id="JNBR01000671">
    <property type="protein sequence ID" value="OQR90102.1"/>
    <property type="molecule type" value="Genomic_DNA"/>
</dbReference>
<comment type="caution">
    <text evidence="2">The sequence shown here is derived from an EMBL/GenBank/DDBJ whole genome shotgun (WGS) entry which is preliminary data.</text>
</comment>
<proteinExistence type="predicted"/>
<evidence type="ECO:0000313" key="2">
    <source>
        <dbReference type="EMBL" id="OQR90102.1"/>
    </source>
</evidence>
<feature type="non-terminal residue" evidence="2">
    <location>
        <position position="1"/>
    </location>
</feature>